<proteinExistence type="predicted"/>
<keyword evidence="2" id="KW-1185">Reference proteome</keyword>
<dbReference type="Proteomes" id="UP001066276">
    <property type="component" value="Chromosome 7"/>
</dbReference>
<evidence type="ECO:0000313" key="2">
    <source>
        <dbReference type="Proteomes" id="UP001066276"/>
    </source>
</evidence>
<reference evidence="1" key="1">
    <citation type="journal article" date="2022" name="bioRxiv">
        <title>Sequencing and chromosome-scale assembly of the giantPleurodeles waltlgenome.</title>
        <authorList>
            <person name="Brown T."/>
            <person name="Elewa A."/>
            <person name="Iarovenko S."/>
            <person name="Subramanian E."/>
            <person name="Araus A.J."/>
            <person name="Petzold A."/>
            <person name="Susuki M."/>
            <person name="Suzuki K.-i.T."/>
            <person name="Hayashi T."/>
            <person name="Toyoda A."/>
            <person name="Oliveira C."/>
            <person name="Osipova E."/>
            <person name="Leigh N.D."/>
            <person name="Simon A."/>
            <person name="Yun M.H."/>
        </authorList>
    </citation>
    <scope>NUCLEOTIDE SEQUENCE</scope>
    <source>
        <strain evidence="1">20211129_DDA</strain>
        <tissue evidence="1">Liver</tissue>
    </source>
</reference>
<dbReference type="AlphaFoldDB" id="A0AAV7PMX6"/>
<name>A0AAV7PMX6_PLEWA</name>
<organism evidence="1 2">
    <name type="scientific">Pleurodeles waltl</name>
    <name type="common">Iberian ribbed newt</name>
    <dbReference type="NCBI Taxonomy" id="8319"/>
    <lineage>
        <taxon>Eukaryota</taxon>
        <taxon>Metazoa</taxon>
        <taxon>Chordata</taxon>
        <taxon>Craniata</taxon>
        <taxon>Vertebrata</taxon>
        <taxon>Euteleostomi</taxon>
        <taxon>Amphibia</taxon>
        <taxon>Batrachia</taxon>
        <taxon>Caudata</taxon>
        <taxon>Salamandroidea</taxon>
        <taxon>Salamandridae</taxon>
        <taxon>Pleurodelinae</taxon>
        <taxon>Pleurodeles</taxon>
    </lineage>
</organism>
<accession>A0AAV7PMX6</accession>
<comment type="caution">
    <text evidence="1">The sequence shown here is derived from an EMBL/GenBank/DDBJ whole genome shotgun (WGS) entry which is preliminary data.</text>
</comment>
<evidence type="ECO:0000313" key="1">
    <source>
        <dbReference type="EMBL" id="KAJ1129642.1"/>
    </source>
</evidence>
<protein>
    <submittedName>
        <fullName evidence="1">Uncharacterized protein</fullName>
    </submittedName>
</protein>
<dbReference type="EMBL" id="JANPWB010000011">
    <property type="protein sequence ID" value="KAJ1129642.1"/>
    <property type="molecule type" value="Genomic_DNA"/>
</dbReference>
<sequence length="193" mass="20935">MSTVSRQCETKRPRTKVSYGDDLCGRREIVPALPAVHFGPKQQKSRRVTVGKWWKKNRAALPPASGSGRAARKKGSRLWPVIGPCGLDRFCGGRPEVLQRSARPNPLRARVRLDAGRRPSGGDTVLDAAARQRSRALVVAMAWGRAEGLGASTGLGPAGWSRRPGAGLDRDTIRPQSWALLAVCFGPKQQKNP</sequence>
<gene>
    <name evidence="1" type="ORF">NDU88_008008</name>
</gene>